<dbReference type="OrthoDB" id="9816277at2"/>
<dbReference type="Proteomes" id="UP000182958">
    <property type="component" value="Unassembled WGS sequence"/>
</dbReference>
<dbReference type="Proteomes" id="UP000183843">
    <property type="component" value="Unassembled WGS sequence"/>
</dbReference>
<evidence type="ECO:0000313" key="4">
    <source>
        <dbReference type="EMBL" id="SFB14748.1"/>
    </source>
</evidence>
<evidence type="ECO:0000313" key="8">
    <source>
        <dbReference type="Proteomes" id="UP000183843"/>
    </source>
</evidence>
<dbReference type="InterPro" id="IPR052345">
    <property type="entry name" value="Rad_response_metalloprotease"/>
</dbReference>
<dbReference type="PANTHER" id="PTHR43236">
    <property type="entry name" value="ANTITOXIN HIGA1"/>
    <property type="match status" value="1"/>
</dbReference>
<accession>A0A1K1QUP5</accession>
<dbReference type="Proteomes" id="UP000183469">
    <property type="component" value="Unassembled WGS sequence"/>
</dbReference>
<protein>
    <submittedName>
        <fullName evidence="2">ImmA/IrrE family metallo-endopeptidase</fullName>
    </submittedName>
</protein>
<dbReference type="Proteomes" id="UP000772151">
    <property type="component" value="Unassembled WGS sequence"/>
</dbReference>
<dbReference type="EMBL" id="SVCA01000015">
    <property type="protein sequence ID" value="MBE6086270.1"/>
    <property type="molecule type" value="Genomic_DNA"/>
</dbReference>
<reference evidence="6" key="3">
    <citation type="submission" date="2016-11" db="EMBL/GenBank/DDBJ databases">
        <authorList>
            <person name="Varghese N."/>
            <person name="Submissions S."/>
        </authorList>
    </citation>
    <scope>NUCLEOTIDE SEQUENCE [LARGE SCALE GENOMIC DNA]</scope>
    <source>
        <strain evidence="6">C3</strain>
    </source>
</reference>
<reference evidence="7 8" key="1">
    <citation type="submission" date="2016-10" db="EMBL/GenBank/DDBJ databases">
        <authorList>
            <person name="de Groot N.N."/>
        </authorList>
    </citation>
    <scope>NUCLEOTIDE SEQUENCE [LARGE SCALE GENOMIC DNA]</scope>
    <source>
        <strain evidence="3 7">DSM 2872</strain>
        <strain evidence="4 8">L14</strain>
    </source>
</reference>
<dbReference type="Gene3D" id="1.10.10.2910">
    <property type="match status" value="1"/>
</dbReference>
<dbReference type="RefSeq" id="WP_026759234.1">
    <property type="nucleotide sequence ID" value="NZ_FNQG01000016.1"/>
</dbReference>
<evidence type="ECO:0000313" key="7">
    <source>
        <dbReference type="Proteomes" id="UP000183469"/>
    </source>
</evidence>
<sequence length="173" mass="20281">MDAEWCHNRAREIVRQVGSRDMRRIAKELNIKVLYNDNFVNLLGMYFCKWHHRFIILNSNLDDIWQNMVMAHEIGHDQLHRDLAGQGQLQEFELFRLNSRTEYEANAFAAHLLMDTDSVYAELKEGCDEVTLARKMNCNINLALVKLQEMAKLGYDIRPSDGVDSQFLKRIHV</sequence>
<reference evidence="5" key="2">
    <citation type="submission" date="2016-11" db="EMBL/GenBank/DDBJ databases">
        <authorList>
            <person name="Jaros S."/>
            <person name="Januszkiewicz K."/>
            <person name="Wedrychowicz H."/>
        </authorList>
    </citation>
    <scope>NUCLEOTIDE SEQUENCE [LARGE SCALE GENOMIC DNA]</scope>
    <source>
        <strain evidence="5">C3</strain>
    </source>
</reference>
<dbReference type="Pfam" id="PF06114">
    <property type="entry name" value="Peptidase_M78"/>
    <property type="match status" value="1"/>
</dbReference>
<dbReference type="PANTHER" id="PTHR43236:SF2">
    <property type="entry name" value="BLL0069 PROTEIN"/>
    <property type="match status" value="1"/>
</dbReference>
<evidence type="ECO:0000313" key="6">
    <source>
        <dbReference type="Proteomes" id="UP000182958"/>
    </source>
</evidence>
<evidence type="ECO:0000313" key="3">
    <source>
        <dbReference type="EMBL" id="SEA34114.1"/>
    </source>
</evidence>
<dbReference type="AlphaFoldDB" id="A0A1K1QUP5"/>
<reference evidence="2" key="4">
    <citation type="submission" date="2019-04" db="EMBL/GenBank/DDBJ databases">
        <title>Evolution of Biomass-Degrading Anaerobic Consortia Revealed by Metagenomics.</title>
        <authorList>
            <person name="Peng X."/>
        </authorList>
    </citation>
    <scope>NUCLEOTIDE SEQUENCE</scope>
    <source>
        <strain evidence="2">SIG242</strain>
    </source>
</reference>
<evidence type="ECO:0000259" key="1">
    <source>
        <dbReference type="Pfam" id="PF06114"/>
    </source>
</evidence>
<evidence type="ECO:0000313" key="2">
    <source>
        <dbReference type="EMBL" id="MBE6086270.1"/>
    </source>
</evidence>
<dbReference type="InterPro" id="IPR010359">
    <property type="entry name" value="IrrE_HExxH"/>
</dbReference>
<dbReference type="EMBL" id="FOJX01000016">
    <property type="protein sequence ID" value="SFB14748.1"/>
    <property type="molecule type" value="Genomic_DNA"/>
</dbReference>
<feature type="domain" description="IrrE N-terminal-like" evidence="1">
    <location>
        <begin position="27"/>
        <end position="138"/>
    </location>
</feature>
<organism evidence="5 6">
    <name type="scientific">Selenomonas ruminantium</name>
    <dbReference type="NCBI Taxonomy" id="971"/>
    <lineage>
        <taxon>Bacteria</taxon>
        <taxon>Bacillati</taxon>
        <taxon>Bacillota</taxon>
        <taxon>Negativicutes</taxon>
        <taxon>Selenomonadales</taxon>
        <taxon>Selenomonadaceae</taxon>
        <taxon>Selenomonas</taxon>
    </lineage>
</organism>
<proteinExistence type="predicted"/>
<dbReference type="EMBL" id="FPJA01000015">
    <property type="protein sequence ID" value="SFW63401.1"/>
    <property type="molecule type" value="Genomic_DNA"/>
</dbReference>
<dbReference type="EMBL" id="FNQG01000016">
    <property type="protein sequence ID" value="SEA34114.1"/>
    <property type="molecule type" value="Genomic_DNA"/>
</dbReference>
<gene>
    <name evidence="2" type="ORF">E7203_12645</name>
    <name evidence="5" type="ORF">SAMN02910323_0140</name>
    <name evidence="4" type="ORF">SAMN05216587_11639</name>
    <name evidence="3" type="ORF">SAMN05660648_02853</name>
</gene>
<evidence type="ECO:0000313" key="5">
    <source>
        <dbReference type="EMBL" id="SFW63401.1"/>
    </source>
</evidence>
<keyword evidence="6" id="KW-1185">Reference proteome</keyword>
<name>A0A1K1QUP5_SELRU</name>